<feature type="chain" id="PRO_5012338559" evidence="1">
    <location>
        <begin position="19"/>
        <end position="54"/>
    </location>
</feature>
<gene>
    <name evidence="2" type="ORF">MANES_17G019000</name>
</gene>
<name>A0A2C9U3T6_MANES</name>
<dbReference type="EMBL" id="CM004403">
    <property type="protein sequence ID" value="OAY24479.1"/>
    <property type="molecule type" value="Genomic_DNA"/>
</dbReference>
<reference evidence="2" key="1">
    <citation type="submission" date="2016-02" db="EMBL/GenBank/DDBJ databases">
        <title>WGS assembly of Manihot esculenta.</title>
        <authorList>
            <person name="Bredeson J.V."/>
            <person name="Prochnik S.E."/>
            <person name="Lyons J.B."/>
            <person name="Schmutz J."/>
            <person name="Grimwood J."/>
            <person name="Vrebalov J."/>
            <person name="Bart R.S."/>
            <person name="Amuge T."/>
            <person name="Ferguson M.E."/>
            <person name="Green R."/>
            <person name="Putnam N."/>
            <person name="Stites J."/>
            <person name="Rounsley S."/>
            <person name="Rokhsar D.S."/>
        </authorList>
    </citation>
    <scope>NUCLEOTIDE SEQUENCE [LARGE SCALE GENOMIC DNA]</scope>
    <source>
        <tissue evidence="2">Leaf</tissue>
    </source>
</reference>
<dbReference type="AlphaFoldDB" id="A0A2C9U3T6"/>
<organism evidence="2">
    <name type="scientific">Manihot esculenta</name>
    <name type="common">Cassava</name>
    <name type="synonym">Jatropha manihot</name>
    <dbReference type="NCBI Taxonomy" id="3983"/>
    <lineage>
        <taxon>Eukaryota</taxon>
        <taxon>Viridiplantae</taxon>
        <taxon>Streptophyta</taxon>
        <taxon>Embryophyta</taxon>
        <taxon>Tracheophyta</taxon>
        <taxon>Spermatophyta</taxon>
        <taxon>Magnoliopsida</taxon>
        <taxon>eudicotyledons</taxon>
        <taxon>Gunneridae</taxon>
        <taxon>Pentapetalae</taxon>
        <taxon>rosids</taxon>
        <taxon>fabids</taxon>
        <taxon>Malpighiales</taxon>
        <taxon>Euphorbiaceae</taxon>
        <taxon>Crotonoideae</taxon>
        <taxon>Manihoteae</taxon>
        <taxon>Manihot</taxon>
    </lineage>
</organism>
<accession>A0A2C9U3T6</accession>
<sequence length="54" mass="6037">MIVACMLVLDVQLAFVCASHFSPVPSIICRLDRCLHAGFGCAIYFWLCMSFFSC</sequence>
<proteinExistence type="predicted"/>
<protein>
    <submittedName>
        <fullName evidence="2">Uncharacterized protein</fullName>
    </submittedName>
</protein>
<feature type="signal peptide" evidence="1">
    <location>
        <begin position="1"/>
        <end position="18"/>
    </location>
</feature>
<keyword evidence="1" id="KW-0732">Signal</keyword>
<evidence type="ECO:0000256" key="1">
    <source>
        <dbReference type="SAM" id="SignalP"/>
    </source>
</evidence>
<evidence type="ECO:0000313" key="2">
    <source>
        <dbReference type="EMBL" id="OAY24479.1"/>
    </source>
</evidence>